<evidence type="ECO:0000313" key="2">
    <source>
        <dbReference type="Proteomes" id="UP000823775"/>
    </source>
</evidence>
<dbReference type="Proteomes" id="UP000823775">
    <property type="component" value="Unassembled WGS sequence"/>
</dbReference>
<comment type="caution">
    <text evidence="1">The sequence shown here is derived from an EMBL/GenBank/DDBJ whole genome shotgun (WGS) entry which is preliminary data.</text>
</comment>
<gene>
    <name evidence="1" type="ORF">HAX54_041150</name>
</gene>
<proteinExistence type="predicted"/>
<keyword evidence="2" id="KW-1185">Reference proteome</keyword>
<feature type="non-terminal residue" evidence="1">
    <location>
        <position position="71"/>
    </location>
</feature>
<protein>
    <submittedName>
        <fullName evidence="1">Uncharacterized protein</fullName>
    </submittedName>
</protein>
<name>A0ABS8VS14_DATST</name>
<feature type="non-terminal residue" evidence="1">
    <location>
        <position position="1"/>
    </location>
</feature>
<dbReference type="EMBL" id="JACEIK010005902">
    <property type="protein sequence ID" value="MCE0482399.1"/>
    <property type="molecule type" value="Genomic_DNA"/>
</dbReference>
<sequence length="71" mass="8290">YELVIFGGYWFGRQLQRNRGSGRSSVMMNWENNCGNHCNDTLIAVGDLLQQKYDRCSGQRELESGFKWKLQ</sequence>
<reference evidence="1 2" key="1">
    <citation type="journal article" date="2021" name="BMC Genomics">
        <title>Datura genome reveals duplications of psychoactive alkaloid biosynthetic genes and high mutation rate following tissue culture.</title>
        <authorList>
            <person name="Rajewski A."/>
            <person name="Carter-House D."/>
            <person name="Stajich J."/>
            <person name="Litt A."/>
        </authorList>
    </citation>
    <scope>NUCLEOTIDE SEQUENCE [LARGE SCALE GENOMIC DNA]</scope>
    <source>
        <strain evidence="1">AR-01</strain>
    </source>
</reference>
<organism evidence="1 2">
    <name type="scientific">Datura stramonium</name>
    <name type="common">Jimsonweed</name>
    <name type="synonym">Common thornapple</name>
    <dbReference type="NCBI Taxonomy" id="4076"/>
    <lineage>
        <taxon>Eukaryota</taxon>
        <taxon>Viridiplantae</taxon>
        <taxon>Streptophyta</taxon>
        <taxon>Embryophyta</taxon>
        <taxon>Tracheophyta</taxon>
        <taxon>Spermatophyta</taxon>
        <taxon>Magnoliopsida</taxon>
        <taxon>eudicotyledons</taxon>
        <taxon>Gunneridae</taxon>
        <taxon>Pentapetalae</taxon>
        <taxon>asterids</taxon>
        <taxon>lamiids</taxon>
        <taxon>Solanales</taxon>
        <taxon>Solanaceae</taxon>
        <taxon>Solanoideae</taxon>
        <taxon>Datureae</taxon>
        <taxon>Datura</taxon>
    </lineage>
</organism>
<evidence type="ECO:0000313" key="1">
    <source>
        <dbReference type="EMBL" id="MCE0482399.1"/>
    </source>
</evidence>
<accession>A0ABS8VS14</accession>